<evidence type="ECO:0000256" key="1">
    <source>
        <dbReference type="SAM" id="MobiDB-lite"/>
    </source>
</evidence>
<name>A0A9Q1EU96_SYNKA</name>
<dbReference type="AlphaFoldDB" id="A0A9Q1EU96"/>
<evidence type="ECO:0000313" key="3">
    <source>
        <dbReference type="EMBL" id="KAJ8345138.1"/>
    </source>
</evidence>
<dbReference type="EMBL" id="JAINUF010000012">
    <property type="protein sequence ID" value="KAJ8345138.1"/>
    <property type="molecule type" value="Genomic_DNA"/>
</dbReference>
<feature type="compositionally biased region" description="Basic and acidic residues" evidence="1">
    <location>
        <begin position="350"/>
        <end position="365"/>
    </location>
</feature>
<reference evidence="3" key="1">
    <citation type="journal article" date="2023" name="Science">
        <title>Genome structures resolve the early diversification of teleost fishes.</title>
        <authorList>
            <person name="Parey E."/>
            <person name="Louis A."/>
            <person name="Montfort J."/>
            <person name="Bouchez O."/>
            <person name="Roques C."/>
            <person name="Iampietro C."/>
            <person name="Lluch J."/>
            <person name="Castinel A."/>
            <person name="Donnadieu C."/>
            <person name="Desvignes T."/>
            <person name="Floi Bucao C."/>
            <person name="Jouanno E."/>
            <person name="Wen M."/>
            <person name="Mejri S."/>
            <person name="Dirks R."/>
            <person name="Jansen H."/>
            <person name="Henkel C."/>
            <person name="Chen W.J."/>
            <person name="Zahm M."/>
            <person name="Cabau C."/>
            <person name="Klopp C."/>
            <person name="Thompson A.W."/>
            <person name="Robinson-Rechavi M."/>
            <person name="Braasch I."/>
            <person name="Lecointre G."/>
            <person name="Bobe J."/>
            <person name="Postlethwait J.H."/>
            <person name="Berthelot C."/>
            <person name="Roest Crollius H."/>
            <person name="Guiguen Y."/>
        </authorList>
    </citation>
    <scope>NUCLEOTIDE SEQUENCE</scope>
    <source>
        <strain evidence="3">WJC10195</strain>
    </source>
</reference>
<dbReference type="PANTHER" id="PTHR15593:SF1">
    <property type="entry name" value="PHOSPHOINOSITIDE 3-KINASE REGULATORY SUBUNIT 6"/>
    <property type="match status" value="1"/>
</dbReference>
<proteinExistence type="predicted"/>
<accession>A0A9Q1EU96</accession>
<dbReference type="GO" id="GO:0005944">
    <property type="term" value="C:phosphatidylinositol 3-kinase complex, class IB"/>
    <property type="evidence" value="ECO:0007669"/>
    <property type="project" value="InterPro"/>
</dbReference>
<gene>
    <name evidence="3" type="ORF">SKAU_G00293310</name>
</gene>
<dbReference type="GO" id="GO:0007186">
    <property type="term" value="P:G protein-coupled receptor signaling pathway"/>
    <property type="evidence" value="ECO:0007669"/>
    <property type="project" value="TreeGrafter"/>
</dbReference>
<sequence>MACWTTWRRPSLAPTIVPTGPCPSGADSSTTAGHNIFHCIQAFLQELGCQNPPSLQQKGLLRWTLHKNVEKDPSSAAVLVTKLVKELERVQRAHDKECIIPLLLTIIYVIFQSAYIPEALFERAYAVFQSVLKLPQPYCNVGLACIRHMQTERSKPGALFQRTVLAEQSLWNEDFPFQEIVFVYADAAVFSGPLGVAVKRHLEAAGSRRSPVSHMRAVLQHTLQAALGNCCRSNALAHALKDMGRNIEPYFQEVVETMEQNPEEVGDGDADGYMARLQRLYSNILSAAGKGEPSSGSLCDTPLPTPDVRFHLWREEDELWLGLKSWIEQSLAEAPPPDMHRASQVSTDSGIERDLPENEPSEAKHWGPGNPRRGGSQLIRRHCVKKKPFRSSSLQTVSRDFTACVVLMGDDRVLGRLAKAYHSLRKGRVRVNLEMYYIPVTDQHTTTSPAKESTPLGQSYLDVASHLGRVDPWYESNIGNLAHVIPTLVETQSNSSLDTGPFLLDVLSYYKRTAWQPVHFTIYSAKIYTMNKSLKQDVFLTQLEVDFTECRTGKSIQKVEALKMKTATNICGPVVSITYRKVLLSNRQVNKGASVRTPRILISAIPSSDTEDHDQLTLSFNETQAKTSMESPIRSRNITIKAVENRTFTVCLDKDTRRTYKDVQSIEISPCLDPGCIWNTDIMNSKSSLRNLALPINTFSGIIQ</sequence>
<dbReference type="OrthoDB" id="8781591at2759"/>
<dbReference type="GO" id="GO:0046935">
    <property type="term" value="F:1-phosphatidylinositol-3-kinase regulator activity"/>
    <property type="evidence" value="ECO:0007669"/>
    <property type="project" value="InterPro"/>
</dbReference>
<keyword evidence="2" id="KW-1133">Transmembrane helix</keyword>
<comment type="caution">
    <text evidence="3">The sequence shown here is derived from an EMBL/GenBank/DDBJ whole genome shotgun (WGS) entry which is preliminary data.</text>
</comment>
<keyword evidence="2" id="KW-0472">Membrane</keyword>
<evidence type="ECO:0008006" key="5">
    <source>
        <dbReference type="Google" id="ProtNLM"/>
    </source>
</evidence>
<dbReference type="Pfam" id="PF10486">
    <property type="entry name" value="PI3K_1B_p101"/>
    <property type="match status" value="2"/>
</dbReference>
<dbReference type="InterPro" id="IPR019522">
    <property type="entry name" value="PIK3R5/6"/>
</dbReference>
<keyword evidence="2" id="KW-0812">Transmembrane</keyword>
<protein>
    <recommendedName>
        <fullName evidence="5">Phosphoinositide 3-kinase regulatory subunit 6</fullName>
    </recommendedName>
</protein>
<evidence type="ECO:0000256" key="2">
    <source>
        <dbReference type="SAM" id="Phobius"/>
    </source>
</evidence>
<dbReference type="PANTHER" id="PTHR15593">
    <property type="entry name" value="PHOSPHATIDYLINOSITOL 3-KINASE REGULATORY SUBUNIT"/>
    <property type="match status" value="1"/>
</dbReference>
<organism evidence="3 4">
    <name type="scientific">Synaphobranchus kaupii</name>
    <name type="common">Kaup's arrowtooth eel</name>
    <dbReference type="NCBI Taxonomy" id="118154"/>
    <lineage>
        <taxon>Eukaryota</taxon>
        <taxon>Metazoa</taxon>
        <taxon>Chordata</taxon>
        <taxon>Craniata</taxon>
        <taxon>Vertebrata</taxon>
        <taxon>Euteleostomi</taxon>
        <taxon>Actinopterygii</taxon>
        <taxon>Neopterygii</taxon>
        <taxon>Teleostei</taxon>
        <taxon>Anguilliformes</taxon>
        <taxon>Synaphobranchidae</taxon>
        <taxon>Synaphobranchus</taxon>
    </lineage>
</organism>
<feature type="region of interest" description="Disordered" evidence="1">
    <location>
        <begin position="332"/>
        <end position="377"/>
    </location>
</feature>
<dbReference type="Proteomes" id="UP001152622">
    <property type="component" value="Chromosome 12"/>
</dbReference>
<keyword evidence="4" id="KW-1185">Reference proteome</keyword>
<evidence type="ECO:0000313" key="4">
    <source>
        <dbReference type="Proteomes" id="UP001152622"/>
    </source>
</evidence>
<feature type="transmembrane region" description="Helical" evidence="2">
    <location>
        <begin position="98"/>
        <end position="116"/>
    </location>
</feature>